<keyword evidence="4 6" id="KW-1133">Transmembrane helix</keyword>
<keyword evidence="2" id="KW-1003">Cell membrane</keyword>
<feature type="transmembrane region" description="Helical" evidence="6">
    <location>
        <begin position="162"/>
        <end position="186"/>
    </location>
</feature>
<gene>
    <name evidence="7" type="ORF">ACERK3_02610</name>
</gene>
<dbReference type="PANTHER" id="PTHR30213">
    <property type="entry name" value="INNER MEMBRANE PROTEIN YHJD"/>
    <property type="match status" value="1"/>
</dbReference>
<evidence type="ECO:0000256" key="3">
    <source>
        <dbReference type="ARBA" id="ARBA00022692"/>
    </source>
</evidence>
<reference evidence="7 8" key="1">
    <citation type="submission" date="2024-08" db="EMBL/GenBank/DDBJ databases">
        <title>Whole-genome sequencing of halo(alkali)philic microorganisms from hypersaline lakes.</title>
        <authorList>
            <person name="Sorokin D.Y."/>
            <person name="Merkel A.Y."/>
            <person name="Messina E."/>
            <person name="Yakimov M."/>
        </authorList>
    </citation>
    <scope>NUCLEOTIDE SEQUENCE [LARGE SCALE GENOMIC DNA]</scope>
    <source>
        <strain evidence="7 8">AB-hyl4</strain>
    </source>
</reference>
<evidence type="ECO:0000256" key="2">
    <source>
        <dbReference type="ARBA" id="ARBA00022475"/>
    </source>
</evidence>
<accession>A0ABV4U2W2</accession>
<comment type="caution">
    <text evidence="7">The sequence shown here is derived from an EMBL/GenBank/DDBJ whole genome shotgun (WGS) entry which is preliminary data.</text>
</comment>
<evidence type="ECO:0000256" key="6">
    <source>
        <dbReference type="SAM" id="Phobius"/>
    </source>
</evidence>
<feature type="transmembrane region" description="Helical" evidence="6">
    <location>
        <begin position="292"/>
        <end position="313"/>
    </location>
</feature>
<dbReference type="EMBL" id="JBGUBD010000002">
    <property type="protein sequence ID" value="MFA9477179.1"/>
    <property type="molecule type" value="Genomic_DNA"/>
</dbReference>
<proteinExistence type="predicted"/>
<evidence type="ECO:0000256" key="4">
    <source>
        <dbReference type="ARBA" id="ARBA00022989"/>
    </source>
</evidence>
<dbReference type="PANTHER" id="PTHR30213:SF0">
    <property type="entry name" value="UPF0761 MEMBRANE PROTEIN YIHY"/>
    <property type="match status" value="1"/>
</dbReference>
<dbReference type="NCBIfam" id="TIGR00765">
    <property type="entry name" value="yihY_not_rbn"/>
    <property type="match status" value="1"/>
</dbReference>
<sequence>MKLYHDISHRVRRLLSQPAEQATRWHKAARFAWDLGRYCTRQLREDRASEIAAALTYRTIFSLVPFFVLALIVFRAFGGFEAWGEQFQSQLYDYLGIGTVAVQQIDDNNDHEPFATPLHDEAREEAIDAQTPPPDAATESQEQLVITLEQVFNDLNEQVAQVSFTGIGVVGIVLLIWAALALAVQLEDSFNQVYRATTSRAWHLRIAIYWSLITLGPVLLAMSFWLIGTVVAGVGDLLTLGDGLPVVSYFVATLLGWILGIIGQLASFLASWLLLFLLYVLMPNTTVHLRPAAIGSMIAAALWEIAKALFALYVSNAVGYAALYGTLALIPLFLFWVYLTWLIILFGLELTYTLQTLKGRRLKEVESKRTTEQELLIDPRWVIPVMTIVGDGFEQGAAVSVGDIHEKTALPPRALTRLTDQLQREGLLHQVQDASASGERQFTLARPPELIPIHRLLDLGQTMANNIKPSRRLPAHDLLARLTDAEHAAADKLTLANVLKAPHP</sequence>
<feature type="transmembrane region" description="Helical" evidence="6">
    <location>
        <begin position="51"/>
        <end position="74"/>
    </location>
</feature>
<dbReference type="Gene3D" id="1.10.10.10">
    <property type="entry name" value="Winged helix-like DNA-binding domain superfamily/Winged helix DNA-binding domain"/>
    <property type="match status" value="1"/>
</dbReference>
<evidence type="ECO:0000313" key="8">
    <source>
        <dbReference type="Proteomes" id="UP001575105"/>
    </source>
</evidence>
<organism evidence="7 8">
    <name type="scientific">Natronomicrosphaera hydrolytica</name>
    <dbReference type="NCBI Taxonomy" id="3242702"/>
    <lineage>
        <taxon>Bacteria</taxon>
        <taxon>Pseudomonadati</taxon>
        <taxon>Planctomycetota</taxon>
        <taxon>Phycisphaerae</taxon>
        <taxon>Phycisphaerales</taxon>
        <taxon>Phycisphaeraceae</taxon>
        <taxon>Natronomicrosphaera</taxon>
    </lineage>
</organism>
<dbReference type="Pfam" id="PF03631">
    <property type="entry name" value="Virul_fac_BrkB"/>
    <property type="match status" value="1"/>
</dbReference>
<dbReference type="Proteomes" id="UP001575105">
    <property type="component" value="Unassembled WGS sequence"/>
</dbReference>
<dbReference type="InterPro" id="IPR017039">
    <property type="entry name" value="Virul_fac_BrkB"/>
</dbReference>
<dbReference type="InterPro" id="IPR036388">
    <property type="entry name" value="WH-like_DNA-bd_sf"/>
</dbReference>
<feature type="transmembrane region" description="Helical" evidence="6">
    <location>
        <begin position="247"/>
        <end position="280"/>
    </location>
</feature>
<keyword evidence="3 6" id="KW-0812">Transmembrane</keyword>
<evidence type="ECO:0000313" key="7">
    <source>
        <dbReference type="EMBL" id="MFA9477179.1"/>
    </source>
</evidence>
<protein>
    <submittedName>
        <fullName evidence="7">YhjD/YihY/BrkB family envelope integrity protein</fullName>
    </submittedName>
</protein>
<comment type="subcellular location">
    <subcellularLocation>
        <location evidence="1">Cell membrane</location>
        <topology evidence="1">Multi-pass membrane protein</topology>
    </subcellularLocation>
</comment>
<feature type="transmembrane region" description="Helical" evidence="6">
    <location>
        <begin position="207"/>
        <end position="227"/>
    </location>
</feature>
<evidence type="ECO:0000256" key="1">
    <source>
        <dbReference type="ARBA" id="ARBA00004651"/>
    </source>
</evidence>
<keyword evidence="8" id="KW-1185">Reference proteome</keyword>
<keyword evidence="5 6" id="KW-0472">Membrane</keyword>
<name>A0ABV4U2W2_9BACT</name>
<dbReference type="RefSeq" id="WP_425344106.1">
    <property type="nucleotide sequence ID" value="NZ_JBGUBD010000002.1"/>
</dbReference>
<evidence type="ECO:0000256" key="5">
    <source>
        <dbReference type="ARBA" id="ARBA00023136"/>
    </source>
</evidence>